<gene>
    <name evidence="2" type="ORF">WOLCODRAFT_164036</name>
</gene>
<evidence type="ECO:0000313" key="2">
    <source>
        <dbReference type="EMBL" id="PCH42811.1"/>
    </source>
</evidence>
<sequence length="634" mass="69902">MSGQSVKPWMTEYVKDILRPRRWTSPAKDGDLVAQALARGATPAAATELRKRLESAQRGESIACAVRSLFMGVQSFRDLLPGATQDDEQREVALALVRQFHVAEEEYRVRFCEPADEQHMIADRFDHFPPQVAFDVEAAYAHGDAGRSVEGEWEEEEWEEGVRPRVDIEVKDGHMSVKVVRTGDARELKVEVDEGRLEAVIDAATRSLRLRSEEQGSSLSPRHRHTVSQEPEGESPTAEAEHDAHPRAPWESDGEDEGYSNVKQEEIEPALGEVLHEEDVQPGFVVSAGAFEDEEPEVKQEEELLPNGYNSDEWLYRDSSAAYPYTNNHAGIEDEDEAEDTYRGPNMNTDDWLYGPGYGASDEELIGESSTERGQDGDDDEDAASLIARYLHAHNPYIMLSDMETMRVDREASPGVDLDSYLKSPVVSSDVSSIRTPSASFPLLPALPPWSPQGPASDPNVETAHRLPHRLDHYPSAPPTFRTPSPTAALPPFSRVVHTPSPPPALPPFAYGAHTPRPSAASYPSAMAPGYDIPSPSTLATSFEWEQAPAVNAAPSAPTSGVQRRRAQRGRGAQSAPYVRPTVDARQVWARSRIHDPSAIDAPVAPFSVPIPSLAHENLEQENSTQFNNIHDDL</sequence>
<dbReference type="Proteomes" id="UP000218811">
    <property type="component" value="Unassembled WGS sequence"/>
</dbReference>
<evidence type="ECO:0000256" key="1">
    <source>
        <dbReference type="SAM" id="MobiDB-lite"/>
    </source>
</evidence>
<protein>
    <submittedName>
        <fullName evidence="2">Uncharacterized protein</fullName>
    </submittedName>
</protein>
<organism evidence="2 3">
    <name type="scientific">Wolfiporia cocos (strain MD-104)</name>
    <name type="common">Brown rot fungus</name>
    <dbReference type="NCBI Taxonomy" id="742152"/>
    <lineage>
        <taxon>Eukaryota</taxon>
        <taxon>Fungi</taxon>
        <taxon>Dikarya</taxon>
        <taxon>Basidiomycota</taxon>
        <taxon>Agaricomycotina</taxon>
        <taxon>Agaricomycetes</taxon>
        <taxon>Polyporales</taxon>
        <taxon>Phaeolaceae</taxon>
        <taxon>Wolfiporia</taxon>
    </lineage>
</organism>
<name>A0A2H3JLQ2_WOLCO</name>
<keyword evidence="3" id="KW-1185">Reference proteome</keyword>
<dbReference type="EMBL" id="KB468135">
    <property type="protein sequence ID" value="PCH42811.1"/>
    <property type="molecule type" value="Genomic_DNA"/>
</dbReference>
<accession>A0A2H3JLQ2</accession>
<proteinExistence type="predicted"/>
<feature type="compositionally biased region" description="Basic and acidic residues" evidence="1">
    <location>
        <begin position="239"/>
        <end position="250"/>
    </location>
</feature>
<feature type="region of interest" description="Disordered" evidence="1">
    <location>
        <begin position="211"/>
        <end position="312"/>
    </location>
</feature>
<dbReference type="AlphaFoldDB" id="A0A2H3JLQ2"/>
<reference evidence="2 3" key="1">
    <citation type="journal article" date="2012" name="Science">
        <title>The Paleozoic origin of enzymatic lignin decomposition reconstructed from 31 fungal genomes.</title>
        <authorList>
            <person name="Floudas D."/>
            <person name="Binder M."/>
            <person name="Riley R."/>
            <person name="Barry K."/>
            <person name="Blanchette R.A."/>
            <person name="Henrissat B."/>
            <person name="Martinez A.T."/>
            <person name="Otillar R."/>
            <person name="Spatafora J.W."/>
            <person name="Yadav J.S."/>
            <person name="Aerts A."/>
            <person name="Benoit I."/>
            <person name="Boyd A."/>
            <person name="Carlson A."/>
            <person name="Copeland A."/>
            <person name="Coutinho P.M."/>
            <person name="de Vries R.P."/>
            <person name="Ferreira P."/>
            <person name="Findley K."/>
            <person name="Foster B."/>
            <person name="Gaskell J."/>
            <person name="Glotzer D."/>
            <person name="Gorecki P."/>
            <person name="Heitman J."/>
            <person name="Hesse C."/>
            <person name="Hori C."/>
            <person name="Igarashi K."/>
            <person name="Jurgens J.A."/>
            <person name="Kallen N."/>
            <person name="Kersten P."/>
            <person name="Kohler A."/>
            <person name="Kuees U."/>
            <person name="Kumar T.K.A."/>
            <person name="Kuo A."/>
            <person name="LaButti K."/>
            <person name="Larrondo L.F."/>
            <person name="Lindquist E."/>
            <person name="Ling A."/>
            <person name="Lombard V."/>
            <person name="Lucas S."/>
            <person name="Lundell T."/>
            <person name="Martin R."/>
            <person name="McLaughlin D.J."/>
            <person name="Morgenstern I."/>
            <person name="Morin E."/>
            <person name="Murat C."/>
            <person name="Nagy L.G."/>
            <person name="Nolan M."/>
            <person name="Ohm R.A."/>
            <person name="Patyshakuliyeva A."/>
            <person name="Rokas A."/>
            <person name="Ruiz-Duenas F.J."/>
            <person name="Sabat G."/>
            <person name="Salamov A."/>
            <person name="Samejima M."/>
            <person name="Schmutz J."/>
            <person name="Slot J.C."/>
            <person name="St John F."/>
            <person name="Stenlid J."/>
            <person name="Sun H."/>
            <person name="Sun S."/>
            <person name="Syed K."/>
            <person name="Tsang A."/>
            <person name="Wiebenga A."/>
            <person name="Young D."/>
            <person name="Pisabarro A."/>
            <person name="Eastwood D.C."/>
            <person name="Martin F."/>
            <person name="Cullen D."/>
            <person name="Grigoriev I.V."/>
            <person name="Hibbett D.S."/>
        </authorList>
    </citation>
    <scope>NUCLEOTIDE SEQUENCE [LARGE SCALE GENOMIC DNA]</scope>
    <source>
        <strain evidence="2 3">MD-104</strain>
    </source>
</reference>
<evidence type="ECO:0000313" key="3">
    <source>
        <dbReference type="Proteomes" id="UP000218811"/>
    </source>
</evidence>
<feature type="region of interest" description="Disordered" evidence="1">
    <location>
        <begin position="550"/>
        <end position="579"/>
    </location>
</feature>
<feature type="region of interest" description="Disordered" evidence="1">
    <location>
        <begin position="326"/>
        <end position="382"/>
    </location>
</feature>